<organism evidence="1 2">
    <name type="scientific">Talaromyces proteolyticus</name>
    <dbReference type="NCBI Taxonomy" id="1131652"/>
    <lineage>
        <taxon>Eukaryota</taxon>
        <taxon>Fungi</taxon>
        <taxon>Dikarya</taxon>
        <taxon>Ascomycota</taxon>
        <taxon>Pezizomycotina</taxon>
        <taxon>Eurotiomycetes</taxon>
        <taxon>Eurotiomycetidae</taxon>
        <taxon>Eurotiales</taxon>
        <taxon>Trichocomaceae</taxon>
        <taxon>Talaromyces</taxon>
        <taxon>Talaromyces sect. Bacilispori</taxon>
    </lineage>
</organism>
<dbReference type="CDD" id="cd15482">
    <property type="entry name" value="Sialidase_non-viral"/>
    <property type="match status" value="1"/>
</dbReference>
<proteinExistence type="predicted"/>
<name>A0AAD4KIF4_9EURO</name>
<dbReference type="RefSeq" id="XP_046068278.1">
    <property type="nucleotide sequence ID" value="XM_046217102.1"/>
</dbReference>
<dbReference type="AlphaFoldDB" id="A0AAD4KIF4"/>
<dbReference type="PANTHER" id="PTHR38792:SF3">
    <property type="entry name" value="BNR_ASP-BOX REPEAT DOMAIN PROTEIN (AFU_ORTHOLOGUE AFUA_7G06430)-RELATED"/>
    <property type="match status" value="1"/>
</dbReference>
<dbReference type="InterPro" id="IPR036278">
    <property type="entry name" value="Sialidase_sf"/>
</dbReference>
<accession>A0AAD4KIF4</accession>
<reference evidence="1" key="1">
    <citation type="submission" date="2021-12" db="EMBL/GenBank/DDBJ databases">
        <title>Convergent genome expansion in fungi linked to evolution of root-endophyte symbiosis.</title>
        <authorList>
            <consortium name="DOE Joint Genome Institute"/>
            <person name="Ke Y.-H."/>
            <person name="Bonito G."/>
            <person name="Liao H.-L."/>
            <person name="Looney B."/>
            <person name="Rojas-Flechas A."/>
            <person name="Nash J."/>
            <person name="Hameed K."/>
            <person name="Schadt C."/>
            <person name="Martin F."/>
            <person name="Crous P.W."/>
            <person name="Miettinen O."/>
            <person name="Magnuson J.K."/>
            <person name="Labbe J."/>
            <person name="Jacobson D."/>
            <person name="Doktycz M.J."/>
            <person name="Veneault-Fourrey C."/>
            <person name="Kuo A."/>
            <person name="Mondo S."/>
            <person name="Calhoun S."/>
            <person name="Riley R."/>
            <person name="Ohm R."/>
            <person name="LaButti K."/>
            <person name="Andreopoulos B."/>
            <person name="Pangilinan J."/>
            <person name="Nolan M."/>
            <person name="Tritt A."/>
            <person name="Clum A."/>
            <person name="Lipzen A."/>
            <person name="Daum C."/>
            <person name="Barry K."/>
            <person name="Grigoriev I.V."/>
            <person name="Vilgalys R."/>
        </authorList>
    </citation>
    <scope>NUCLEOTIDE SEQUENCE</scope>
    <source>
        <strain evidence="1">PMI_201</strain>
    </source>
</reference>
<protein>
    <submittedName>
        <fullName evidence="1">Sialidase</fullName>
    </submittedName>
</protein>
<dbReference type="EMBL" id="JAJTJA010000011">
    <property type="protein sequence ID" value="KAH8692281.1"/>
    <property type="molecule type" value="Genomic_DNA"/>
</dbReference>
<dbReference type="GeneID" id="70247389"/>
<dbReference type="Gene3D" id="2.120.10.10">
    <property type="match status" value="1"/>
</dbReference>
<gene>
    <name evidence="1" type="ORF">BGW36DRAFT_387323</name>
</gene>
<dbReference type="PANTHER" id="PTHR38792">
    <property type="entry name" value="BNR/ASP-BOX REPEAT DOMAIN PROTEIN (AFU_ORTHOLOGUE AFUA_7G06430)-RELATED"/>
    <property type="match status" value="1"/>
</dbReference>
<evidence type="ECO:0000313" key="2">
    <source>
        <dbReference type="Proteomes" id="UP001201262"/>
    </source>
</evidence>
<keyword evidence="2" id="KW-1185">Reference proteome</keyword>
<dbReference type="SUPFAM" id="SSF50939">
    <property type="entry name" value="Sialidases"/>
    <property type="match status" value="1"/>
</dbReference>
<sequence length="373" mass="41539">MPNFARKFFRDFLGLKPGRPSSPAIATPSVPSTNTNLVINQDERSLSEDKFNGTYPRLTRLHDGAILAVFTWRGPEQLRVLKISKSTDNGQTFMDFAEIIRGQGEIDNPFAIEVAPNHILAAFRNHDFGGEFGFTHFRITVYESRDGGQTWAYLSQAAEKSPPLGIWEPFMRHGLDGGLQLIYSHEFAPDDQRTMQVISYDRGKTWSSPRCIEGAADRFRDGMTGIAETMDTAENRPALVLVFETTRYGPHFNLEAVISYDDGYTWSHRHEIYVPPPGHNAGAPQIASLGDGSLVVVFMTDDQAEEVKWIHNAAIKVVHGSPPHGGRINWTMPAVVSPASSFWPGIMALDSQRALVTYEHGGPRARSVTWKPN</sequence>
<evidence type="ECO:0000313" key="1">
    <source>
        <dbReference type="EMBL" id="KAH8692281.1"/>
    </source>
</evidence>
<comment type="caution">
    <text evidence="1">The sequence shown here is derived from an EMBL/GenBank/DDBJ whole genome shotgun (WGS) entry which is preliminary data.</text>
</comment>
<dbReference type="Proteomes" id="UP001201262">
    <property type="component" value="Unassembled WGS sequence"/>
</dbReference>